<sequence>MICMAGDELYEFLPLVHKENVNGHHHPYASKPRTAHAISSREKWWMMNMRTCLSIRGKQMKIQGGTISWGMRRALNQIVSSPTQSMLEQSRPDSKGTRLTKLTMWQNVQARRRNKDG</sequence>
<organism evidence="1 2">
    <name type="scientific">Austropuccinia psidii MF-1</name>
    <dbReference type="NCBI Taxonomy" id="1389203"/>
    <lineage>
        <taxon>Eukaryota</taxon>
        <taxon>Fungi</taxon>
        <taxon>Dikarya</taxon>
        <taxon>Basidiomycota</taxon>
        <taxon>Pucciniomycotina</taxon>
        <taxon>Pucciniomycetes</taxon>
        <taxon>Pucciniales</taxon>
        <taxon>Sphaerophragmiaceae</taxon>
        <taxon>Austropuccinia</taxon>
    </lineage>
</organism>
<proteinExistence type="predicted"/>
<name>A0A9Q3GBQ7_9BASI</name>
<keyword evidence="2" id="KW-1185">Reference proteome</keyword>
<dbReference type="Proteomes" id="UP000765509">
    <property type="component" value="Unassembled WGS sequence"/>
</dbReference>
<evidence type="ECO:0000313" key="2">
    <source>
        <dbReference type="Proteomes" id="UP000765509"/>
    </source>
</evidence>
<gene>
    <name evidence="1" type="ORF">O181_001453</name>
</gene>
<dbReference type="AlphaFoldDB" id="A0A9Q3GBQ7"/>
<reference evidence="1" key="1">
    <citation type="submission" date="2021-03" db="EMBL/GenBank/DDBJ databases">
        <title>Draft genome sequence of rust myrtle Austropuccinia psidii MF-1, a brazilian biotype.</title>
        <authorList>
            <person name="Quecine M.C."/>
            <person name="Pachon D.M.R."/>
            <person name="Bonatelli M.L."/>
            <person name="Correr F.H."/>
            <person name="Franceschini L.M."/>
            <person name="Leite T.F."/>
            <person name="Margarido G.R.A."/>
            <person name="Almeida C.A."/>
            <person name="Ferrarezi J.A."/>
            <person name="Labate C.A."/>
        </authorList>
    </citation>
    <scope>NUCLEOTIDE SEQUENCE</scope>
    <source>
        <strain evidence="1">MF-1</strain>
    </source>
</reference>
<accession>A0A9Q3GBQ7</accession>
<comment type="caution">
    <text evidence="1">The sequence shown here is derived from an EMBL/GenBank/DDBJ whole genome shotgun (WGS) entry which is preliminary data.</text>
</comment>
<evidence type="ECO:0000313" key="1">
    <source>
        <dbReference type="EMBL" id="MBW0461738.1"/>
    </source>
</evidence>
<dbReference type="EMBL" id="AVOT02000212">
    <property type="protein sequence ID" value="MBW0461738.1"/>
    <property type="molecule type" value="Genomic_DNA"/>
</dbReference>
<protein>
    <submittedName>
        <fullName evidence="1">Uncharacterized protein</fullName>
    </submittedName>
</protein>